<feature type="transmembrane region" description="Helical" evidence="7">
    <location>
        <begin position="234"/>
        <end position="251"/>
    </location>
</feature>
<organism evidence="8 9">
    <name type="scientific">Pseudovirgaria hyperparasitica</name>
    <dbReference type="NCBI Taxonomy" id="470096"/>
    <lineage>
        <taxon>Eukaryota</taxon>
        <taxon>Fungi</taxon>
        <taxon>Dikarya</taxon>
        <taxon>Ascomycota</taxon>
        <taxon>Pezizomycotina</taxon>
        <taxon>Dothideomycetes</taxon>
        <taxon>Dothideomycetes incertae sedis</taxon>
        <taxon>Acrospermales</taxon>
        <taxon>Acrospermaceae</taxon>
        <taxon>Pseudovirgaria</taxon>
    </lineage>
</organism>
<evidence type="ECO:0000256" key="5">
    <source>
        <dbReference type="ARBA" id="ARBA00022989"/>
    </source>
</evidence>
<feature type="transmembrane region" description="Helical" evidence="7">
    <location>
        <begin position="494"/>
        <end position="514"/>
    </location>
</feature>
<feature type="transmembrane region" description="Helical" evidence="7">
    <location>
        <begin position="382"/>
        <end position="401"/>
    </location>
</feature>
<accession>A0A6A6W9S8</accession>
<feature type="transmembrane region" description="Helical" evidence="7">
    <location>
        <begin position="407"/>
        <end position="425"/>
    </location>
</feature>
<evidence type="ECO:0000256" key="4">
    <source>
        <dbReference type="ARBA" id="ARBA00022692"/>
    </source>
</evidence>
<feature type="transmembrane region" description="Helical" evidence="7">
    <location>
        <begin position="623"/>
        <end position="644"/>
    </location>
</feature>
<protein>
    <submittedName>
        <fullName evidence="8">OPT superfamily oligopeptide transporter</fullName>
    </submittedName>
</protein>
<evidence type="ECO:0000313" key="8">
    <source>
        <dbReference type="EMBL" id="KAF2758784.1"/>
    </source>
</evidence>
<dbReference type="PANTHER" id="PTHR31645:SF0">
    <property type="entry name" value="OLIGOPEPTIDE TRANSPORTER YGL114W-RELATED"/>
    <property type="match status" value="1"/>
</dbReference>
<dbReference type="RefSeq" id="XP_033601235.1">
    <property type="nucleotide sequence ID" value="XM_033741837.1"/>
</dbReference>
<evidence type="ECO:0000313" key="9">
    <source>
        <dbReference type="Proteomes" id="UP000799437"/>
    </source>
</evidence>
<dbReference type="Proteomes" id="UP000799437">
    <property type="component" value="Unassembled WGS sequence"/>
</dbReference>
<sequence>MVFVGTLLGTLVCIANMYFGLQVGTLSTMNTSTALLSFAIFKSALQWTDLAFSPTENVVIQTIASSIAGMPVTASLTSIIPAFESLRRPEEGGSYVFSVLDLMLWSLGVALFGTVFAAPFRSLFILQEKLRFPGGYATGVLVGVLHKDDQIIRRTEEDKSNVDIVQQMHSHVRTTEATEEWPVNSTGGRSFEWKSKVMIVSKTFLGTGIYVIASYFVPNLSRIPIFGTTASRDWLWYLTLSPAFTAFGMVLDPHIAIAMMLGAVIGWGILAPVANHKGWAPGPVESMEDGARGWLIWISVGLLLGDALVRVVHPIIRYAHSLFGTVLDICKQNDNHDTSLRQPLLGPRGTSVENLDSSDSCPSVGAVHSPNSENELVSHRALIVWLSISTFLCIACTLLVYGSEIPIYLVVTSIAISFPLCLVVIRSVGETDMAPSMSLSNVCQFLFVLMLAGAARNRLITMVAAGITEAGLWQSAVLMTDLKTAYLVQASPKVMFYAQLLGSFIGVFVGSGIYRLFRAAYTFPSAAFPVPLAHLWANTARLANGGSLPNGAWPVMIGALVLSALLRILNLVGGSAKWTLWVPSGVAMSIGMYVTPSITLARLAGAGIRLWSLKYMDISEVSLMSAATGCILGEGILGFIPAILTAAGVPKLW</sequence>
<dbReference type="GO" id="GO:0000329">
    <property type="term" value="C:fungal-type vacuole membrane"/>
    <property type="evidence" value="ECO:0007669"/>
    <property type="project" value="TreeGrafter"/>
</dbReference>
<feature type="transmembrane region" description="Helical" evidence="7">
    <location>
        <begin position="256"/>
        <end position="274"/>
    </location>
</feature>
<dbReference type="Pfam" id="PF03169">
    <property type="entry name" value="OPT"/>
    <property type="match status" value="1"/>
</dbReference>
<proteinExistence type="inferred from homology"/>
<dbReference type="AlphaFoldDB" id="A0A6A6W9S8"/>
<feature type="transmembrane region" description="Helical" evidence="7">
    <location>
        <begin position="551"/>
        <end position="570"/>
    </location>
</feature>
<keyword evidence="6 7" id="KW-0472">Membrane</keyword>
<feature type="transmembrane region" description="Helical" evidence="7">
    <location>
        <begin position="294"/>
        <end position="312"/>
    </location>
</feature>
<feature type="transmembrane region" description="Helical" evidence="7">
    <location>
        <begin position="199"/>
        <end position="218"/>
    </location>
</feature>
<name>A0A6A6W9S8_9PEZI</name>
<dbReference type="InterPro" id="IPR004813">
    <property type="entry name" value="OPT"/>
</dbReference>
<dbReference type="PANTHER" id="PTHR31645">
    <property type="entry name" value="OLIGOPEPTIDE TRANSPORTER YGL114W-RELATED"/>
    <property type="match status" value="1"/>
</dbReference>
<keyword evidence="3" id="KW-0813">Transport</keyword>
<evidence type="ECO:0000256" key="7">
    <source>
        <dbReference type="SAM" id="Phobius"/>
    </source>
</evidence>
<evidence type="ECO:0000256" key="3">
    <source>
        <dbReference type="ARBA" id="ARBA00022448"/>
    </source>
</evidence>
<feature type="transmembrane region" description="Helical" evidence="7">
    <location>
        <begin position="437"/>
        <end position="454"/>
    </location>
</feature>
<keyword evidence="5 7" id="KW-1133">Transmembrane helix</keyword>
<keyword evidence="4 7" id="KW-0812">Transmembrane</keyword>
<keyword evidence="9" id="KW-1185">Reference proteome</keyword>
<reference evidence="8" key="1">
    <citation type="journal article" date="2020" name="Stud. Mycol.">
        <title>101 Dothideomycetes genomes: a test case for predicting lifestyles and emergence of pathogens.</title>
        <authorList>
            <person name="Haridas S."/>
            <person name="Albert R."/>
            <person name="Binder M."/>
            <person name="Bloem J."/>
            <person name="Labutti K."/>
            <person name="Salamov A."/>
            <person name="Andreopoulos B."/>
            <person name="Baker S."/>
            <person name="Barry K."/>
            <person name="Bills G."/>
            <person name="Bluhm B."/>
            <person name="Cannon C."/>
            <person name="Castanera R."/>
            <person name="Culley D."/>
            <person name="Daum C."/>
            <person name="Ezra D."/>
            <person name="Gonzalez J."/>
            <person name="Henrissat B."/>
            <person name="Kuo A."/>
            <person name="Liang C."/>
            <person name="Lipzen A."/>
            <person name="Lutzoni F."/>
            <person name="Magnuson J."/>
            <person name="Mondo S."/>
            <person name="Nolan M."/>
            <person name="Ohm R."/>
            <person name="Pangilinan J."/>
            <person name="Park H.-J."/>
            <person name="Ramirez L."/>
            <person name="Alfaro M."/>
            <person name="Sun H."/>
            <person name="Tritt A."/>
            <person name="Yoshinaga Y."/>
            <person name="Zwiers L.-H."/>
            <person name="Turgeon B."/>
            <person name="Goodwin S."/>
            <person name="Spatafora J."/>
            <person name="Crous P."/>
            <person name="Grigoriev I."/>
        </authorList>
    </citation>
    <scope>NUCLEOTIDE SEQUENCE</scope>
    <source>
        <strain evidence="8">CBS 121739</strain>
    </source>
</reference>
<comment type="subcellular location">
    <subcellularLocation>
        <location evidence="1">Membrane</location>
        <topology evidence="1">Multi-pass membrane protein</topology>
    </subcellularLocation>
</comment>
<evidence type="ECO:0000256" key="1">
    <source>
        <dbReference type="ARBA" id="ARBA00004141"/>
    </source>
</evidence>
<dbReference type="GO" id="GO:0035673">
    <property type="term" value="F:oligopeptide transmembrane transporter activity"/>
    <property type="evidence" value="ECO:0007669"/>
    <property type="project" value="InterPro"/>
</dbReference>
<dbReference type="OrthoDB" id="627262at2759"/>
<dbReference type="NCBIfam" id="TIGR00728">
    <property type="entry name" value="OPT_sfam"/>
    <property type="match status" value="1"/>
</dbReference>
<evidence type="ECO:0000256" key="2">
    <source>
        <dbReference type="ARBA" id="ARBA00008807"/>
    </source>
</evidence>
<dbReference type="GeneID" id="54482891"/>
<gene>
    <name evidence="8" type="ORF">EJ05DRAFT_438557</name>
</gene>
<evidence type="ECO:0000256" key="6">
    <source>
        <dbReference type="ARBA" id="ARBA00023136"/>
    </source>
</evidence>
<comment type="similarity">
    <text evidence="2">Belongs to the oligopeptide OPT transporter family.</text>
</comment>
<feature type="transmembrane region" description="Helical" evidence="7">
    <location>
        <begin position="103"/>
        <end position="124"/>
    </location>
</feature>
<dbReference type="EMBL" id="ML996571">
    <property type="protein sequence ID" value="KAF2758784.1"/>
    <property type="molecule type" value="Genomic_DNA"/>
</dbReference>
<dbReference type="InterPro" id="IPR045035">
    <property type="entry name" value="YSL-like"/>
</dbReference>